<keyword evidence="7 9" id="KW-1133">Transmembrane helix</keyword>
<dbReference type="AlphaFoldDB" id="A0A6I4KYN4"/>
<dbReference type="PROSITE" id="PS50883">
    <property type="entry name" value="EAL"/>
    <property type="match status" value="1"/>
</dbReference>
<evidence type="ECO:0000256" key="4">
    <source>
        <dbReference type="ARBA" id="ARBA00022475"/>
    </source>
</evidence>
<evidence type="ECO:0000256" key="3">
    <source>
        <dbReference type="ARBA" id="ARBA00004651"/>
    </source>
</evidence>
<keyword evidence="15" id="KW-1185">Reference proteome</keyword>
<dbReference type="GO" id="GO:0000155">
    <property type="term" value="F:phosphorelay sensor kinase activity"/>
    <property type="evidence" value="ECO:0007669"/>
    <property type="project" value="InterPro"/>
</dbReference>
<accession>A0A6I4KYN4</accession>
<feature type="domain" description="PAC" evidence="11">
    <location>
        <begin position="390"/>
        <end position="442"/>
    </location>
</feature>
<evidence type="ECO:0000256" key="2">
    <source>
        <dbReference type="ARBA" id="ARBA00004533"/>
    </source>
</evidence>
<evidence type="ECO:0000259" key="13">
    <source>
        <dbReference type="PROSITE" id="PS50887"/>
    </source>
</evidence>
<keyword evidence="6" id="KW-0418">Kinase</keyword>
<dbReference type="Gene3D" id="3.30.70.270">
    <property type="match status" value="1"/>
</dbReference>
<evidence type="ECO:0000256" key="8">
    <source>
        <dbReference type="ARBA" id="ARBA00023136"/>
    </source>
</evidence>
<dbReference type="Pfam" id="PF00990">
    <property type="entry name" value="GGDEF"/>
    <property type="match status" value="1"/>
</dbReference>
<protein>
    <submittedName>
        <fullName evidence="14">EAL domain-containing protein</fullName>
    </submittedName>
</protein>
<dbReference type="InterPro" id="IPR001633">
    <property type="entry name" value="EAL_dom"/>
</dbReference>
<comment type="cofactor">
    <cofactor evidence="1">
        <name>Mg(2+)</name>
        <dbReference type="ChEBI" id="CHEBI:18420"/>
    </cofactor>
</comment>
<dbReference type="InterPro" id="IPR000014">
    <property type="entry name" value="PAS"/>
</dbReference>
<dbReference type="Gene3D" id="3.30.450.20">
    <property type="entry name" value="PAS domain"/>
    <property type="match status" value="2"/>
</dbReference>
<evidence type="ECO:0000259" key="10">
    <source>
        <dbReference type="PROSITE" id="PS50112"/>
    </source>
</evidence>
<evidence type="ECO:0000256" key="6">
    <source>
        <dbReference type="ARBA" id="ARBA00022777"/>
    </source>
</evidence>
<reference evidence="14 15" key="1">
    <citation type="submission" date="2019-11" db="EMBL/GenBank/DDBJ databases">
        <title>Pseudomonas flavidum sp. nov., isolated from Baiyang Lake.</title>
        <authorList>
            <person name="Zhao Y."/>
        </authorList>
    </citation>
    <scope>NUCLEOTIDE SEQUENCE [LARGE SCALE GENOMIC DNA]</scope>
    <source>
        <strain evidence="15">R-22-3 w-18</strain>
    </source>
</reference>
<comment type="subcellular location">
    <subcellularLocation>
        <location evidence="2">Cell inner membrane</location>
    </subcellularLocation>
    <subcellularLocation>
        <location evidence="3">Cell membrane</location>
        <topology evidence="3">Multi-pass membrane protein</topology>
    </subcellularLocation>
</comment>
<dbReference type="FunFam" id="3.30.70.270:FF:000001">
    <property type="entry name" value="Diguanylate cyclase domain protein"/>
    <property type="match status" value="1"/>
</dbReference>
<dbReference type="PROSITE" id="PS50113">
    <property type="entry name" value="PAC"/>
    <property type="match status" value="1"/>
</dbReference>
<evidence type="ECO:0000256" key="9">
    <source>
        <dbReference type="SAM" id="Phobius"/>
    </source>
</evidence>
<dbReference type="PROSITE" id="PS50112">
    <property type="entry name" value="PAS"/>
    <property type="match status" value="2"/>
</dbReference>
<organism evidence="14 15">
    <name type="scientific">Pseudomonas xionganensis</name>
    <dbReference type="NCBI Taxonomy" id="2654845"/>
    <lineage>
        <taxon>Bacteria</taxon>
        <taxon>Pseudomonadati</taxon>
        <taxon>Pseudomonadota</taxon>
        <taxon>Gammaproteobacteria</taxon>
        <taxon>Pseudomonadales</taxon>
        <taxon>Pseudomonadaceae</taxon>
        <taxon>Pseudomonas</taxon>
    </lineage>
</organism>
<dbReference type="GO" id="GO:0071555">
    <property type="term" value="P:cell wall organization"/>
    <property type="evidence" value="ECO:0007669"/>
    <property type="project" value="InterPro"/>
</dbReference>
<dbReference type="InterPro" id="IPR029787">
    <property type="entry name" value="Nucleotide_cyclase"/>
</dbReference>
<keyword evidence="4" id="KW-1003">Cell membrane</keyword>
<gene>
    <name evidence="14" type="ORF">GJV18_16130</name>
</gene>
<feature type="domain" description="EAL" evidence="12">
    <location>
        <begin position="621"/>
        <end position="875"/>
    </location>
</feature>
<evidence type="ECO:0000259" key="12">
    <source>
        <dbReference type="PROSITE" id="PS50883"/>
    </source>
</evidence>
<evidence type="ECO:0000259" key="11">
    <source>
        <dbReference type="PROSITE" id="PS50113"/>
    </source>
</evidence>
<evidence type="ECO:0000256" key="1">
    <source>
        <dbReference type="ARBA" id="ARBA00001946"/>
    </source>
</evidence>
<dbReference type="Pfam" id="PF13426">
    <property type="entry name" value="PAS_9"/>
    <property type="match status" value="1"/>
</dbReference>
<dbReference type="Pfam" id="PF08448">
    <property type="entry name" value="PAS_4"/>
    <property type="match status" value="1"/>
</dbReference>
<sequence length="878" mass="97663">MVLELIKNVTLLITLCWLHGMLMRGLEARPLLGKLAAGALFGAVCIGGMLMPMVLEDGLIFDGRTVVLSMAAFFGGPLVGLVAGAMAGAYRGWLGGVGVVPGLLNVLMPVLLGLLFAYLHQRRRVPFNVFSLLVFALLLQVVQVLNLLLLPAEHFATFIQHALLPLVAVLVPSTLLLGLLLRDTERQRQAREALRQSEAQLRAITEAVPDLSLVLDEDGRYLKVKSPDSRLLYAGEQGLLGRRLHDVLPLSQADLFMQFITRTLASDDAQSLEYGMQTALGHRTFEARARRLDTLIEGKRAVVLMARDITERVALELDKRIASIAFESQQGMLITDAKTRILKVNRAFTQITGYSAEDVVGQPTRMLGSGRQGPEFYQELWQTLAREGVWQGEIWNRRKNGEVFPEWLAISAVRDEQGRVTNYVASLTDISERKSAEQQIQHLAFYDPLTGLPNRRLLRDRLQQAMIQCDRKGQYAALIFLDLDDFKNVNDLYGHQVGDELLCQVAERLRNNLRELDTVARLGGDEFVILLEGLEPFAEEAGAQVEHIGSGLLLALREPYEVYGQRFHNSASLGVVLFNDELQTVDELMQRADLSMYSSKAAGKNALSFYDPQMQAAVSMRLKLEEDIRRGLDAGEFVAFLQPQANWQGVWSGAEALVRWQHPERGLLGPGAFIEIAERSGLIEQLDLATLRQGCQLLARWAVRAQMSHLSLAVNISARLLYKEDFVELIQQILQDTQANPRHLKLEITETLLLTDKDKAVQRMQALRAMGIRFSIDDFGTGYSSMAYLQQLPLDQLKIDQSFVRDLPENPGSLAIVRAILAMAVGLGLEVIAEGVETPEQQACLRDNGCQHFQGYLFGKPLAVEAFEAAVLPAVDLL</sequence>
<feature type="domain" description="PAS" evidence="10">
    <location>
        <begin position="197"/>
        <end position="267"/>
    </location>
</feature>
<feature type="domain" description="GGDEF" evidence="13">
    <location>
        <begin position="474"/>
        <end position="612"/>
    </location>
</feature>
<feature type="transmembrane region" description="Helical" evidence="9">
    <location>
        <begin position="35"/>
        <end position="55"/>
    </location>
</feature>
<name>A0A6I4KYN4_9PSED</name>
<dbReference type="Pfam" id="PF00563">
    <property type="entry name" value="EAL"/>
    <property type="match status" value="1"/>
</dbReference>
<dbReference type="InterPro" id="IPR001610">
    <property type="entry name" value="PAC"/>
</dbReference>
<dbReference type="SMART" id="SM00267">
    <property type="entry name" value="GGDEF"/>
    <property type="match status" value="1"/>
</dbReference>
<dbReference type="RefSeq" id="WP_160347475.1">
    <property type="nucleotide sequence ID" value="NZ_WKJZ01000003.1"/>
</dbReference>
<dbReference type="SUPFAM" id="SSF55073">
    <property type="entry name" value="Nucleotide cyclase"/>
    <property type="match status" value="1"/>
</dbReference>
<dbReference type="InterPro" id="IPR000700">
    <property type="entry name" value="PAS-assoc_C"/>
</dbReference>
<dbReference type="SMART" id="SM00052">
    <property type="entry name" value="EAL"/>
    <property type="match status" value="1"/>
</dbReference>
<evidence type="ECO:0000256" key="5">
    <source>
        <dbReference type="ARBA" id="ARBA00022692"/>
    </source>
</evidence>
<feature type="transmembrane region" description="Helical" evidence="9">
    <location>
        <begin position="162"/>
        <end position="181"/>
    </location>
</feature>
<dbReference type="Gene3D" id="3.20.20.450">
    <property type="entry name" value="EAL domain"/>
    <property type="match status" value="1"/>
</dbReference>
<proteinExistence type="predicted"/>
<dbReference type="SMART" id="SM00091">
    <property type="entry name" value="PAS"/>
    <property type="match status" value="2"/>
</dbReference>
<dbReference type="CDD" id="cd01948">
    <property type="entry name" value="EAL"/>
    <property type="match status" value="1"/>
</dbReference>
<dbReference type="InterPro" id="IPR035965">
    <property type="entry name" value="PAS-like_dom_sf"/>
</dbReference>
<dbReference type="NCBIfam" id="TIGR00229">
    <property type="entry name" value="sensory_box"/>
    <property type="match status" value="2"/>
</dbReference>
<feature type="transmembrane region" description="Helical" evidence="9">
    <location>
        <begin position="129"/>
        <end position="150"/>
    </location>
</feature>
<dbReference type="CDD" id="cd00130">
    <property type="entry name" value="PAS"/>
    <property type="match status" value="2"/>
</dbReference>
<dbReference type="SUPFAM" id="SSF55785">
    <property type="entry name" value="PYP-like sensor domain (PAS domain)"/>
    <property type="match status" value="2"/>
</dbReference>
<dbReference type="CDD" id="cd01949">
    <property type="entry name" value="GGDEF"/>
    <property type="match status" value="1"/>
</dbReference>
<feature type="domain" description="PAS" evidence="10">
    <location>
        <begin position="317"/>
        <end position="362"/>
    </location>
</feature>
<dbReference type="PROSITE" id="PS50887">
    <property type="entry name" value="GGDEF"/>
    <property type="match status" value="1"/>
</dbReference>
<dbReference type="PANTHER" id="PTHR44757">
    <property type="entry name" value="DIGUANYLATE CYCLASE DGCP"/>
    <property type="match status" value="1"/>
</dbReference>
<dbReference type="PANTHER" id="PTHR44757:SF2">
    <property type="entry name" value="BIOFILM ARCHITECTURE MAINTENANCE PROTEIN MBAA"/>
    <property type="match status" value="1"/>
</dbReference>
<dbReference type="InterPro" id="IPR043128">
    <property type="entry name" value="Rev_trsase/Diguanyl_cyclase"/>
</dbReference>
<evidence type="ECO:0000313" key="15">
    <source>
        <dbReference type="Proteomes" id="UP000429555"/>
    </source>
</evidence>
<dbReference type="Proteomes" id="UP000429555">
    <property type="component" value="Unassembled WGS sequence"/>
</dbReference>
<dbReference type="NCBIfam" id="TIGR00254">
    <property type="entry name" value="GGDEF"/>
    <property type="match status" value="1"/>
</dbReference>
<evidence type="ECO:0000313" key="14">
    <source>
        <dbReference type="EMBL" id="MVW76851.1"/>
    </source>
</evidence>
<evidence type="ECO:0000256" key="7">
    <source>
        <dbReference type="ARBA" id="ARBA00022989"/>
    </source>
</evidence>
<feature type="transmembrane region" description="Helical" evidence="9">
    <location>
        <begin position="67"/>
        <end position="87"/>
    </location>
</feature>
<keyword evidence="6" id="KW-0808">Transferase</keyword>
<dbReference type="InterPro" id="IPR052155">
    <property type="entry name" value="Biofilm_reg_signaling"/>
</dbReference>
<dbReference type="SMART" id="SM00086">
    <property type="entry name" value="PAC"/>
    <property type="match status" value="2"/>
</dbReference>
<dbReference type="InterPro" id="IPR000160">
    <property type="entry name" value="GGDEF_dom"/>
</dbReference>
<feature type="transmembrane region" description="Helical" evidence="9">
    <location>
        <begin position="93"/>
        <end position="117"/>
    </location>
</feature>
<dbReference type="Pfam" id="PF07694">
    <property type="entry name" value="5TM-5TMR_LYT"/>
    <property type="match status" value="1"/>
</dbReference>
<keyword evidence="8 9" id="KW-0472">Membrane</keyword>
<dbReference type="InterPro" id="IPR035919">
    <property type="entry name" value="EAL_sf"/>
</dbReference>
<dbReference type="EMBL" id="WKJZ01000003">
    <property type="protein sequence ID" value="MVW76851.1"/>
    <property type="molecule type" value="Genomic_DNA"/>
</dbReference>
<dbReference type="GO" id="GO:0005886">
    <property type="term" value="C:plasma membrane"/>
    <property type="evidence" value="ECO:0007669"/>
    <property type="project" value="UniProtKB-SubCell"/>
</dbReference>
<comment type="caution">
    <text evidence="14">The sequence shown here is derived from an EMBL/GenBank/DDBJ whole genome shotgun (WGS) entry which is preliminary data.</text>
</comment>
<dbReference type="InterPro" id="IPR011620">
    <property type="entry name" value="Sig_transdc_His_kinase_LytS_TM"/>
</dbReference>
<keyword evidence="5 9" id="KW-0812">Transmembrane</keyword>
<dbReference type="InterPro" id="IPR013656">
    <property type="entry name" value="PAS_4"/>
</dbReference>
<dbReference type="SUPFAM" id="SSF141868">
    <property type="entry name" value="EAL domain-like"/>
    <property type="match status" value="1"/>
</dbReference>